<dbReference type="InterPro" id="IPR003789">
    <property type="entry name" value="Asn/Gln_tRNA_amidoTrase-B-like"/>
</dbReference>
<dbReference type="InterPro" id="IPR017959">
    <property type="entry name" value="Asn/Gln-tRNA_amidoTrfase_suB/E"/>
</dbReference>
<comment type="similarity">
    <text evidence="1 11">Belongs to the GatB/GatE family. GatB subfamily.</text>
</comment>
<evidence type="ECO:0000256" key="7">
    <source>
        <dbReference type="ARBA" id="ARBA00022917"/>
    </source>
</evidence>
<dbReference type="SMART" id="SM00845">
    <property type="entry name" value="GatB_Yqey"/>
    <property type="match status" value="1"/>
</dbReference>
<evidence type="ECO:0000313" key="14">
    <source>
        <dbReference type="Proteomes" id="UP000247746"/>
    </source>
</evidence>
<dbReference type="NCBIfam" id="NF004014">
    <property type="entry name" value="PRK05477.1-4"/>
    <property type="match status" value="1"/>
</dbReference>
<dbReference type="AlphaFoldDB" id="A0A2V4UD84"/>
<evidence type="ECO:0000256" key="4">
    <source>
        <dbReference type="ARBA" id="ARBA00022598"/>
    </source>
</evidence>
<dbReference type="InterPro" id="IPR018027">
    <property type="entry name" value="Asn/Gln_amidotransferase"/>
</dbReference>
<dbReference type="Pfam" id="PF02934">
    <property type="entry name" value="GatB_N"/>
    <property type="match status" value="1"/>
</dbReference>
<accession>A0A2V4UD84</accession>
<dbReference type="NCBIfam" id="NF004012">
    <property type="entry name" value="PRK05477.1-2"/>
    <property type="match status" value="1"/>
</dbReference>
<evidence type="ECO:0000256" key="3">
    <source>
        <dbReference type="ARBA" id="ARBA00016923"/>
    </source>
</evidence>
<evidence type="ECO:0000256" key="5">
    <source>
        <dbReference type="ARBA" id="ARBA00022741"/>
    </source>
</evidence>
<dbReference type="EC" id="6.3.5.-" evidence="11"/>
<evidence type="ECO:0000256" key="11">
    <source>
        <dbReference type="HAMAP-Rule" id="MF_00121"/>
    </source>
</evidence>
<dbReference type="Gene3D" id="1.10.10.410">
    <property type="match status" value="1"/>
</dbReference>
<evidence type="ECO:0000313" key="13">
    <source>
        <dbReference type="EMBL" id="PYE38127.1"/>
    </source>
</evidence>
<name>A0A2V4UD84_9GAMM</name>
<dbReference type="RefSeq" id="WP_110923934.1">
    <property type="nucleotide sequence ID" value="NZ_QJSU01000009.1"/>
</dbReference>
<dbReference type="GO" id="GO:0016740">
    <property type="term" value="F:transferase activity"/>
    <property type="evidence" value="ECO:0007669"/>
    <property type="project" value="UniProtKB-KW"/>
</dbReference>
<organism evidence="13 14">
    <name type="scientific">Psychrobacter fozii</name>
    <dbReference type="NCBI Taxonomy" id="198480"/>
    <lineage>
        <taxon>Bacteria</taxon>
        <taxon>Pseudomonadati</taxon>
        <taxon>Pseudomonadota</taxon>
        <taxon>Gammaproteobacteria</taxon>
        <taxon>Moraxellales</taxon>
        <taxon>Moraxellaceae</taxon>
        <taxon>Psychrobacter</taxon>
    </lineage>
</organism>
<dbReference type="Pfam" id="PF02637">
    <property type="entry name" value="GatB_Yqey"/>
    <property type="match status" value="1"/>
</dbReference>
<dbReference type="NCBIfam" id="NF004015">
    <property type="entry name" value="PRK05477.1-5"/>
    <property type="match status" value="1"/>
</dbReference>
<dbReference type="InterPro" id="IPR014746">
    <property type="entry name" value="Gln_synth/guanido_kin_cat_dom"/>
</dbReference>
<keyword evidence="4 11" id="KW-0436">Ligase</keyword>
<dbReference type="SUPFAM" id="SSF55931">
    <property type="entry name" value="Glutamine synthetase/guanido kinase"/>
    <property type="match status" value="1"/>
</dbReference>
<dbReference type="Gene3D" id="1.10.150.380">
    <property type="entry name" value="GatB domain, N-terminal subdomain"/>
    <property type="match status" value="1"/>
</dbReference>
<dbReference type="PANTHER" id="PTHR11659">
    <property type="entry name" value="GLUTAMYL-TRNA GLN AMIDOTRANSFERASE SUBUNIT B MITOCHONDRIAL AND PROKARYOTIC PET112-RELATED"/>
    <property type="match status" value="1"/>
</dbReference>
<dbReference type="InterPro" id="IPR006075">
    <property type="entry name" value="Asn/Gln-tRNA_Trfase_suB/E_cat"/>
</dbReference>
<evidence type="ECO:0000256" key="2">
    <source>
        <dbReference type="ARBA" id="ARBA00011123"/>
    </source>
</evidence>
<comment type="caution">
    <text evidence="13">The sequence shown here is derived from an EMBL/GenBank/DDBJ whole genome shotgun (WGS) entry which is preliminary data.</text>
</comment>
<keyword evidence="5 11" id="KW-0547">Nucleotide-binding</keyword>
<protein>
    <recommendedName>
        <fullName evidence="3 11">Aspartyl/glutamyl-tRNA(Asn/Gln) amidotransferase subunit B</fullName>
        <shortName evidence="11">Asp/Glu-ADT subunit B</shortName>
        <ecNumber evidence="11">6.3.5.-</ecNumber>
    </recommendedName>
</protein>
<proteinExistence type="inferred from homology"/>
<dbReference type="PROSITE" id="PS01234">
    <property type="entry name" value="GATB"/>
    <property type="match status" value="1"/>
</dbReference>
<dbReference type="OrthoDB" id="9804078at2"/>
<dbReference type="PANTHER" id="PTHR11659:SF0">
    <property type="entry name" value="GLUTAMYL-TRNA(GLN) AMIDOTRANSFERASE SUBUNIT B, MITOCHONDRIAL"/>
    <property type="match status" value="1"/>
</dbReference>
<comment type="function">
    <text evidence="8 11">Allows the formation of correctly charged Asn-tRNA(Asn) or Gln-tRNA(Gln) through the transamidation of misacylated Asp-tRNA(Asn) or Glu-tRNA(Gln) in organisms which lack either or both of asparaginyl-tRNA or glutaminyl-tRNA synthetases. The reaction takes place in the presence of glutamine and ATP through an activated phospho-Asp-tRNA(Asn) or phospho-Glu-tRNA(Gln).</text>
</comment>
<evidence type="ECO:0000256" key="10">
    <source>
        <dbReference type="ARBA" id="ARBA00047913"/>
    </source>
</evidence>
<gene>
    <name evidence="11" type="primary">gatB</name>
    <name evidence="13" type="ORF">DFP82_10976</name>
</gene>
<keyword evidence="6 11" id="KW-0067">ATP-binding</keyword>
<dbReference type="InterPro" id="IPR023168">
    <property type="entry name" value="GatB_Yqey_C_2"/>
</dbReference>
<reference evidence="13 14" key="1">
    <citation type="submission" date="2018-06" db="EMBL/GenBank/DDBJ databases">
        <title>Genomic Encyclopedia of Type Strains, Phase III (KMG-III): the genomes of soil and plant-associated and newly described type strains.</title>
        <authorList>
            <person name="Whitman W."/>
        </authorList>
    </citation>
    <scope>NUCLEOTIDE SEQUENCE [LARGE SCALE GENOMIC DNA]</scope>
    <source>
        <strain evidence="13 14">CECT 5889</strain>
    </source>
</reference>
<evidence type="ECO:0000259" key="12">
    <source>
        <dbReference type="SMART" id="SM00845"/>
    </source>
</evidence>
<evidence type="ECO:0000256" key="9">
    <source>
        <dbReference type="ARBA" id="ARBA00047380"/>
    </source>
</evidence>
<dbReference type="GO" id="GO:0050567">
    <property type="term" value="F:glutaminyl-tRNA synthase (glutamine-hydrolyzing) activity"/>
    <property type="evidence" value="ECO:0007669"/>
    <property type="project" value="UniProtKB-UniRule"/>
</dbReference>
<dbReference type="Proteomes" id="UP000247746">
    <property type="component" value="Unassembled WGS sequence"/>
</dbReference>
<dbReference type="HAMAP" id="MF_00121">
    <property type="entry name" value="GatB"/>
    <property type="match status" value="1"/>
</dbReference>
<dbReference type="GO" id="GO:0050566">
    <property type="term" value="F:asparaginyl-tRNA synthase (glutamine-hydrolyzing) activity"/>
    <property type="evidence" value="ECO:0007669"/>
    <property type="project" value="RHEA"/>
</dbReference>
<evidence type="ECO:0000256" key="6">
    <source>
        <dbReference type="ARBA" id="ARBA00022840"/>
    </source>
</evidence>
<feature type="domain" description="Asn/Gln amidotransferase" evidence="12">
    <location>
        <begin position="354"/>
        <end position="508"/>
    </location>
</feature>
<keyword evidence="13" id="KW-0808">Transferase</keyword>
<dbReference type="NCBIfam" id="TIGR00133">
    <property type="entry name" value="gatB"/>
    <property type="match status" value="1"/>
</dbReference>
<dbReference type="InterPro" id="IPR017958">
    <property type="entry name" value="Gln-tRNA_amidoTrfase_suB_CS"/>
</dbReference>
<dbReference type="GO" id="GO:0070681">
    <property type="term" value="P:glutaminyl-tRNAGln biosynthesis via transamidation"/>
    <property type="evidence" value="ECO:0007669"/>
    <property type="project" value="TreeGrafter"/>
</dbReference>
<dbReference type="InterPro" id="IPR042114">
    <property type="entry name" value="GatB_C_1"/>
</dbReference>
<comment type="catalytic activity">
    <reaction evidence="10 11">
        <text>L-glutamyl-tRNA(Gln) + L-glutamine + ATP + H2O = L-glutaminyl-tRNA(Gln) + L-glutamate + ADP + phosphate + H(+)</text>
        <dbReference type="Rhea" id="RHEA:17521"/>
        <dbReference type="Rhea" id="RHEA-COMP:9681"/>
        <dbReference type="Rhea" id="RHEA-COMP:9684"/>
        <dbReference type="ChEBI" id="CHEBI:15377"/>
        <dbReference type="ChEBI" id="CHEBI:15378"/>
        <dbReference type="ChEBI" id="CHEBI:29985"/>
        <dbReference type="ChEBI" id="CHEBI:30616"/>
        <dbReference type="ChEBI" id="CHEBI:43474"/>
        <dbReference type="ChEBI" id="CHEBI:58359"/>
        <dbReference type="ChEBI" id="CHEBI:78520"/>
        <dbReference type="ChEBI" id="CHEBI:78521"/>
        <dbReference type="ChEBI" id="CHEBI:456216"/>
    </reaction>
</comment>
<dbReference type="SUPFAM" id="SSF89095">
    <property type="entry name" value="GatB/YqeY motif"/>
    <property type="match status" value="1"/>
</dbReference>
<dbReference type="InterPro" id="IPR004413">
    <property type="entry name" value="GatB"/>
</dbReference>
<sequence>MNTTTTTDNNAVREHAVRKELFVDGYEVVIGIEIHCQLNTESKIFSSAPTDFGHEPNSQASIVDLGLPGVLPVLNAGVVDRALKFGIGVNAELGLFNTFDRKNYFYPDLPKGYQITQMANPIVGEGYIDVVVNEGEKNEYPKRMGITRAHLEEDAGKSVHDAVDGMTGVDLNRAGTPLIEIVSEPDMRSAHEALAYIKAIHQLVTWLGISDAIMAEGSFRCDCNVSVRRPGDELGTRTELKNLNSFRFIERAINREIERQIDIIEEGGKVVQATMLYDPERDETRTMRTKEDANDYRYFPDPDLLPVRIEQHTVDAIKAAMPELPVARRARFEEALGLSEYDARILTGSRQIADYFEDVVAEVGQSDAKMAGNWVMGDLLGALNKDDKDIVDSPISAKQLAGMLKRIKDDTLSGKLAKKVFSALYEREGGDADDAADKIIEEKGLKQETDTGAIKAIVEEVIGKNQAMVDEYRGGKEKAFNGLVGQVMKASRGSANPQQVNQILKELLG</sequence>
<dbReference type="FunFam" id="1.10.150.380:FF:000001">
    <property type="entry name" value="Aspartyl/glutamyl-tRNA(Asn/Gln) amidotransferase subunit B"/>
    <property type="match status" value="1"/>
</dbReference>
<evidence type="ECO:0000256" key="1">
    <source>
        <dbReference type="ARBA" id="ARBA00005306"/>
    </source>
</evidence>
<keyword evidence="7 11" id="KW-0648">Protein biosynthesis</keyword>
<dbReference type="GO" id="GO:0005524">
    <property type="term" value="F:ATP binding"/>
    <property type="evidence" value="ECO:0007669"/>
    <property type="project" value="UniProtKB-KW"/>
</dbReference>
<evidence type="ECO:0000256" key="8">
    <source>
        <dbReference type="ARBA" id="ARBA00024799"/>
    </source>
</evidence>
<dbReference type="EMBL" id="QJSU01000009">
    <property type="protein sequence ID" value="PYE38127.1"/>
    <property type="molecule type" value="Genomic_DNA"/>
</dbReference>
<comment type="catalytic activity">
    <reaction evidence="9 11">
        <text>L-aspartyl-tRNA(Asn) + L-glutamine + ATP + H2O = L-asparaginyl-tRNA(Asn) + L-glutamate + ADP + phosphate + 2 H(+)</text>
        <dbReference type="Rhea" id="RHEA:14513"/>
        <dbReference type="Rhea" id="RHEA-COMP:9674"/>
        <dbReference type="Rhea" id="RHEA-COMP:9677"/>
        <dbReference type="ChEBI" id="CHEBI:15377"/>
        <dbReference type="ChEBI" id="CHEBI:15378"/>
        <dbReference type="ChEBI" id="CHEBI:29985"/>
        <dbReference type="ChEBI" id="CHEBI:30616"/>
        <dbReference type="ChEBI" id="CHEBI:43474"/>
        <dbReference type="ChEBI" id="CHEBI:58359"/>
        <dbReference type="ChEBI" id="CHEBI:78515"/>
        <dbReference type="ChEBI" id="CHEBI:78516"/>
        <dbReference type="ChEBI" id="CHEBI:456216"/>
    </reaction>
</comment>
<dbReference type="GO" id="GO:0006412">
    <property type="term" value="P:translation"/>
    <property type="evidence" value="ECO:0007669"/>
    <property type="project" value="UniProtKB-UniRule"/>
</dbReference>
<dbReference type="FunFam" id="1.10.10.410:FF:000001">
    <property type="entry name" value="Aspartyl/glutamyl-tRNA(Asn/Gln) amidotransferase subunit B"/>
    <property type="match status" value="1"/>
</dbReference>
<keyword evidence="14" id="KW-1185">Reference proteome</keyword>
<comment type="subunit">
    <text evidence="2 11">Heterotrimer of A, B and C subunits.</text>
</comment>